<sequence length="387" mass="41752">MTPHEIEHAAAAESVNPHRLSVVDRYRLQTWFLGIIAFSMILFMLVAARFILISLVIAIILFAMTADAINAFSRLRIGSWKLTNWVASMAAFTLIAVLLLTLSGLVISQVNTVVTTTAAYTDQGITAIARLAAWFSPEAEAMVETSIRSIQVSSYLSTLAGQASNLLSATTLVILFVGFLFAERLWFNTKLENLLHDKAQAQRVGRIIHSIVRRVNHYLLVKTGVSLATALAVYVLMEGFGLDFAGPMAVLTFVLNYIPSVGSIIATIILGLITLIQVNDPATALLVFVIAGMIQFVLGSVIDPMLMGKALRVSSFGIIISLAFWGALWGIPGMFLAVPIMVAAMIVCSHIPSARPVAVLLSREGLPEIEEMGSVAGVEPVVRQAAE</sequence>
<keyword evidence="3 6" id="KW-0812">Transmembrane</keyword>
<comment type="subcellular location">
    <subcellularLocation>
        <location evidence="1">Membrane</location>
        <topology evidence="1">Multi-pass membrane protein</topology>
    </subcellularLocation>
</comment>
<feature type="transmembrane region" description="Helical" evidence="6">
    <location>
        <begin position="283"/>
        <end position="302"/>
    </location>
</feature>
<feature type="transmembrane region" description="Helical" evidence="6">
    <location>
        <begin position="31"/>
        <end position="64"/>
    </location>
</feature>
<keyword evidence="4 6" id="KW-1133">Transmembrane helix</keyword>
<organism evidence="7 8">
    <name type="scientific">Pararhodobacter zhoushanensis</name>
    <dbReference type="NCBI Taxonomy" id="2479545"/>
    <lineage>
        <taxon>Bacteria</taxon>
        <taxon>Pseudomonadati</taxon>
        <taxon>Pseudomonadota</taxon>
        <taxon>Alphaproteobacteria</taxon>
        <taxon>Rhodobacterales</taxon>
        <taxon>Paracoccaceae</taxon>
        <taxon>Pararhodobacter</taxon>
    </lineage>
</organism>
<evidence type="ECO:0000256" key="2">
    <source>
        <dbReference type="ARBA" id="ARBA00009773"/>
    </source>
</evidence>
<feature type="transmembrane region" description="Helical" evidence="6">
    <location>
        <begin position="219"/>
        <end position="237"/>
    </location>
</feature>
<feature type="transmembrane region" description="Helical" evidence="6">
    <location>
        <begin position="163"/>
        <end position="182"/>
    </location>
</feature>
<accession>A0ABT3GXY8</accession>
<dbReference type="RefSeq" id="WP_264505424.1">
    <property type="nucleotide sequence ID" value="NZ_JAPDFL010000001.1"/>
</dbReference>
<evidence type="ECO:0000256" key="1">
    <source>
        <dbReference type="ARBA" id="ARBA00004141"/>
    </source>
</evidence>
<dbReference type="PANTHER" id="PTHR21716:SF64">
    <property type="entry name" value="AI-2 TRANSPORT PROTEIN TQSA"/>
    <property type="match status" value="1"/>
</dbReference>
<keyword evidence="5 6" id="KW-0472">Membrane</keyword>
<evidence type="ECO:0000313" key="7">
    <source>
        <dbReference type="EMBL" id="MCW1932420.1"/>
    </source>
</evidence>
<evidence type="ECO:0000313" key="8">
    <source>
        <dbReference type="Proteomes" id="UP001208938"/>
    </source>
</evidence>
<dbReference type="Proteomes" id="UP001208938">
    <property type="component" value="Unassembled WGS sequence"/>
</dbReference>
<dbReference type="PANTHER" id="PTHR21716">
    <property type="entry name" value="TRANSMEMBRANE PROTEIN"/>
    <property type="match status" value="1"/>
</dbReference>
<name>A0ABT3GXY8_9RHOB</name>
<dbReference type="InterPro" id="IPR002549">
    <property type="entry name" value="AI-2E-like"/>
</dbReference>
<reference evidence="7 8" key="1">
    <citation type="submission" date="2022-10" db="EMBL/GenBank/DDBJ databases">
        <title>Pararhodobacter sp. nov., isolated from marine algae.</title>
        <authorList>
            <person name="Choi B.J."/>
            <person name="Kim J.M."/>
            <person name="Lee J.K."/>
            <person name="Choi D.G."/>
            <person name="Jeon C.O."/>
        </authorList>
    </citation>
    <scope>NUCLEOTIDE SEQUENCE [LARGE SCALE GENOMIC DNA]</scope>
    <source>
        <strain evidence="7 8">ZQ420</strain>
    </source>
</reference>
<comment type="similarity">
    <text evidence="2">Belongs to the autoinducer-2 exporter (AI-2E) (TC 2.A.86) family.</text>
</comment>
<evidence type="ECO:0000256" key="4">
    <source>
        <dbReference type="ARBA" id="ARBA00022989"/>
    </source>
</evidence>
<keyword evidence="8" id="KW-1185">Reference proteome</keyword>
<dbReference type="EMBL" id="JAPDFL010000001">
    <property type="protein sequence ID" value="MCW1932420.1"/>
    <property type="molecule type" value="Genomic_DNA"/>
</dbReference>
<evidence type="ECO:0000256" key="3">
    <source>
        <dbReference type="ARBA" id="ARBA00022692"/>
    </source>
</evidence>
<evidence type="ECO:0000256" key="5">
    <source>
        <dbReference type="ARBA" id="ARBA00023136"/>
    </source>
</evidence>
<proteinExistence type="inferred from homology"/>
<evidence type="ECO:0000256" key="6">
    <source>
        <dbReference type="SAM" id="Phobius"/>
    </source>
</evidence>
<feature type="transmembrane region" description="Helical" evidence="6">
    <location>
        <begin position="257"/>
        <end position="276"/>
    </location>
</feature>
<dbReference type="Pfam" id="PF01594">
    <property type="entry name" value="AI-2E_transport"/>
    <property type="match status" value="1"/>
</dbReference>
<protein>
    <submittedName>
        <fullName evidence="7">AI-2E family transporter</fullName>
    </submittedName>
</protein>
<comment type="caution">
    <text evidence="7">The sequence shown here is derived from an EMBL/GenBank/DDBJ whole genome shotgun (WGS) entry which is preliminary data.</text>
</comment>
<feature type="transmembrane region" description="Helical" evidence="6">
    <location>
        <begin position="85"/>
        <end position="107"/>
    </location>
</feature>
<gene>
    <name evidence="7" type="ORF">OKW52_09165</name>
</gene>
<feature type="transmembrane region" description="Helical" evidence="6">
    <location>
        <begin position="322"/>
        <end position="347"/>
    </location>
</feature>